<comment type="caution">
    <text evidence="2">The sequence shown here is derived from an EMBL/GenBank/DDBJ whole genome shotgun (WGS) entry which is preliminary data.</text>
</comment>
<feature type="region of interest" description="Disordered" evidence="1">
    <location>
        <begin position="1"/>
        <end position="21"/>
    </location>
</feature>
<dbReference type="AlphaFoldDB" id="A0AAN9VKI5"/>
<accession>A0AAN9VKI5</accession>
<proteinExistence type="predicted"/>
<protein>
    <submittedName>
        <fullName evidence="2">Uncharacterized protein</fullName>
    </submittedName>
</protein>
<evidence type="ECO:0000313" key="3">
    <source>
        <dbReference type="Proteomes" id="UP001378592"/>
    </source>
</evidence>
<evidence type="ECO:0000313" key="2">
    <source>
        <dbReference type="EMBL" id="KAK7864921.1"/>
    </source>
</evidence>
<name>A0AAN9VKI5_9ORTH</name>
<gene>
    <name evidence="2" type="ORF">R5R35_008725</name>
</gene>
<reference evidence="2 3" key="1">
    <citation type="submission" date="2024-03" db="EMBL/GenBank/DDBJ databases">
        <title>The genome assembly and annotation of the cricket Gryllus longicercus Weissman &amp; Gray.</title>
        <authorList>
            <person name="Szrajer S."/>
            <person name="Gray D."/>
            <person name="Ylla G."/>
        </authorList>
    </citation>
    <scope>NUCLEOTIDE SEQUENCE [LARGE SCALE GENOMIC DNA]</scope>
    <source>
        <strain evidence="2">DAG 2021-001</strain>
        <tissue evidence="2">Whole body minus gut</tissue>
    </source>
</reference>
<sequence>MYGSGSVKMPSHMSHNLTVTQTYENRARQALSLLNKKFPQPLQKMSLVMQEERTETYEQRARDALVKLMMHRERQKHNQASNS</sequence>
<evidence type="ECO:0000256" key="1">
    <source>
        <dbReference type="SAM" id="MobiDB-lite"/>
    </source>
</evidence>
<organism evidence="2 3">
    <name type="scientific">Gryllus longicercus</name>
    <dbReference type="NCBI Taxonomy" id="2509291"/>
    <lineage>
        <taxon>Eukaryota</taxon>
        <taxon>Metazoa</taxon>
        <taxon>Ecdysozoa</taxon>
        <taxon>Arthropoda</taxon>
        <taxon>Hexapoda</taxon>
        <taxon>Insecta</taxon>
        <taxon>Pterygota</taxon>
        <taxon>Neoptera</taxon>
        <taxon>Polyneoptera</taxon>
        <taxon>Orthoptera</taxon>
        <taxon>Ensifera</taxon>
        <taxon>Gryllidea</taxon>
        <taxon>Grylloidea</taxon>
        <taxon>Gryllidae</taxon>
        <taxon>Gryllinae</taxon>
        <taxon>Gryllus</taxon>
    </lineage>
</organism>
<keyword evidence="3" id="KW-1185">Reference proteome</keyword>
<dbReference type="EMBL" id="JAZDUA010000190">
    <property type="protein sequence ID" value="KAK7864921.1"/>
    <property type="molecule type" value="Genomic_DNA"/>
</dbReference>
<dbReference type="Proteomes" id="UP001378592">
    <property type="component" value="Unassembled WGS sequence"/>
</dbReference>